<reference evidence="3 4" key="1">
    <citation type="journal article" date="2019" name="Commun. Biol.">
        <title>The bagworm genome reveals a unique fibroin gene that provides high tensile strength.</title>
        <authorList>
            <person name="Kono N."/>
            <person name="Nakamura H."/>
            <person name="Ohtoshi R."/>
            <person name="Tomita M."/>
            <person name="Numata K."/>
            <person name="Arakawa K."/>
        </authorList>
    </citation>
    <scope>NUCLEOTIDE SEQUENCE [LARGE SCALE GENOMIC DNA]</scope>
</reference>
<proteinExistence type="predicted"/>
<evidence type="ECO:0000313" key="3">
    <source>
        <dbReference type="EMBL" id="GBP70389.1"/>
    </source>
</evidence>
<keyword evidence="2" id="KW-0812">Transmembrane</keyword>
<feature type="transmembrane region" description="Helical" evidence="2">
    <location>
        <begin position="144"/>
        <end position="164"/>
    </location>
</feature>
<evidence type="ECO:0000256" key="2">
    <source>
        <dbReference type="SAM" id="Phobius"/>
    </source>
</evidence>
<accession>A0A4C1Y741</accession>
<comment type="caution">
    <text evidence="3">The sequence shown here is derived from an EMBL/GenBank/DDBJ whole genome shotgun (WGS) entry which is preliminary data.</text>
</comment>
<evidence type="ECO:0000256" key="1">
    <source>
        <dbReference type="SAM" id="MobiDB-lite"/>
    </source>
</evidence>
<dbReference type="EMBL" id="BGZK01001072">
    <property type="protein sequence ID" value="GBP70389.1"/>
    <property type="molecule type" value="Genomic_DNA"/>
</dbReference>
<sequence>MSVDLSVCLRLSSETVSTRKVHSSQKPLSESAYSGNCGTLHCTWIDMHLANFDGEKVEYVKEYLDSLFTNDSKHDKDIESDRERCGLKEDVVTRVERSMARWPRYRNILERSMLRWRGHLERMNEIKLIKQKQMCVMERVRIRLRIPVTLVFVPLLYLVLTLVLPSFKKKGSQQAKETTRKSLKPSTPLRHAGSTASALGEDVTTIMSILHVVRSTEVSDLAVKFRKAKHGVDRLRIILDNQDLINGVENL</sequence>
<protein>
    <submittedName>
        <fullName evidence="3">Uncharacterized protein</fullName>
    </submittedName>
</protein>
<name>A0A4C1Y741_EUMVA</name>
<dbReference type="AlphaFoldDB" id="A0A4C1Y741"/>
<organism evidence="3 4">
    <name type="scientific">Eumeta variegata</name>
    <name type="common">Bagworm moth</name>
    <name type="synonym">Eumeta japonica</name>
    <dbReference type="NCBI Taxonomy" id="151549"/>
    <lineage>
        <taxon>Eukaryota</taxon>
        <taxon>Metazoa</taxon>
        <taxon>Ecdysozoa</taxon>
        <taxon>Arthropoda</taxon>
        <taxon>Hexapoda</taxon>
        <taxon>Insecta</taxon>
        <taxon>Pterygota</taxon>
        <taxon>Neoptera</taxon>
        <taxon>Endopterygota</taxon>
        <taxon>Lepidoptera</taxon>
        <taxon>Glossata</taxon>
        <taxon>Ditrysia</taxon>
        <taxon>Tineoidea</taxon>
        <taxon>Psychidae</taxon>
        <taxon>Oiketicinae</taxon>
        <taxon>Eumeta</taxon>
    </lineage>
</organism>
<dbReference type="Proteomes" id="UP000299102">
    <property type="component" value="Unassembled WGS sequence"/>
</dbReference>
<keyword evidence="2" id="KW-1133">Transmembrane helix</keyword>
<gene>
    <name evidence="3" type="ORF">EVAR_45656_1</name>
</gene>
<feature type="region of interest" description="Disordered" evidence="1">
    <location>
        <begin position="171"/>
        <end position="196"/>
    </location>
</feature>
<evidence type="ECO:0000313" key="4">
    <source>
        <dbReference type="Proteomes" id="UP000299102"/>
    </source>
</evidence>
<keyword evidence="2" id="KW-0472">Membrane</keyword>
<keyword evidence="4" id="KW-1185">Reference proteome</keyword>
<dbReference type="OrthoDB" id="425681at2759"/>